<evidence type="ECO:0000313" key="3">
    <source>
        <dbReference type="EMBL" id="CAL1293645.1"/>
    </source>
</evidence>
<dbReference type="AlphaFoldDB" id="A0AAV2BCN6"/>
<name>A0AAV2BCN6_9ARAC</name>
<accession>A0AAV2BCN6</accession>
<dbReference type="GO" id="GO:0003924">
    <property type="term" value="F:GTPase activity"/>
    <property type="evidence" value="ECO:0007669"/>
    <property type="project" value="InterPro"/>
</dbReference>
<organism evidence="3 4">
    <name type="scientific">Larinioides sclopetarius</name>
    <dbReference type="NCBI Taxonomy" id="280406"/>
    <lineage>
        <taxon>Eukaryota</taxon>
        <taxon>Metazoa</taxon>
        <taxon>Ecdysozoa</taxon>
        <taxon>Arthropoda</taxon>
        <taxon>Chelicerata</taxon>
        <taxon>Arachnida</taxon>
        <taxon>Araneae</taxon>
        <taxon>Araneomorphae</taxon>
        <taxon>Entelegynae</taxon>
        <taxon>Araneoidea</taxon>
        <taxon>Araneidae</taxon>
        <taxon>Larinioides</taxon>
    </lineage>
</organism>
<dbReference type="PANTHER" id="PTHR24072">
    <property type="entry name" value="RHO FAMILY GTPASE"/>
    <property type="match status" value="1"/>
</dbReference>
<evidence type="ECO:0000256" key="2">
    <source>
        <dbReference type="ARBA" id="ARBA00023134"/>
    </source>
</evidence>
<dbReference type="GO" id="GO:0007264">
    <property type="term" value="P:small GTPase-mediated signal transduction"/>
    <property type="evidence" value="ECO:0007669"/>
    <property type="project" value="InterPro"/>
</dbReference>
<dbReference type="Pfam" id="PF00071">
    <property type="entry name" value="Ras"/>
    <property type="match status" value="1"/>
</dbReference>
<dbReference type="InterPro" id="IPR003578">
    <property type="entry name" value="Small_GTPase_Rho"/>
</dbReference>
<dbReference type="InterPro" id="IPR027417">
    <property type="entry name" value="P-loop_NTPase"/>
</dbReference>
<dbReference type="GO" id="GO:0001667">
    <property type="term" value="P:ameboidal-type cell migration"/>
    <property type="evidence" value="ECO:0007669"/>
    <property type="project" value="UniProtKB-ARBA"/>
</dbReference>
<protein>
    <submittedName>
        <fullName evidence="3">Uncharacterized protein</fullName>
    </submittedName>
</protein>
<keyword evidence="4" id="KW-1185">Reference proteome</keyword>
<sequence>MHSNREEDFGLVFEKTTPTAINRHVDIVIMGRENCGKTELVEFYFGDHSSYQVLEREMRVQYTIYLSDVDLHIWIFDAKNIEFIKSAEFRDKTVFLFCYDVNDPESIADLEERWIPEFIARSMKNMYQFLVGIHFDPNANRSPCTGTNRQDRRIVMRERAGDLLQRFRLGRIIECSLDDRDSMANVFQSVIDTLYSRTTVN</sequence>
<dbReference type="SUPFAM" id="SSF52540">
    <property type="entry name" value="P-loop containing nucleoside triphosphate hydrolases"/>
    <property type="match status" value="1"/>
</dbReference>
<proteinExistence type="predicted"/>
<dbReference type="EMBL" id="CAXIEN010000331">
    <property type="protein sequence ID" value="CAL1293645.1"/>
    <property type="molecule type" value="Genomic_DNA"/>
</dbReference>
<dbReference type="GO" id="GO:0003006">
    <property type="term" value="P:developmental process involved in reproduction"/>
    <property type="evidence" value="ECO:0007669"/>
    <property type="project" value="UniProtKB-ARBA"/>
</dbReference>
<dbReference type="GO" id="GO:0022412">
    <property type="term" value="P:cellular process involved in reproduction in multicellular organism"/>
    <property type="evidence" value="ECO:0007669"/>
    <property type="project" value="UniProtKB-ARBA"/>
</dbReference>
<comment type="caution">
    <text evidence="3">The sequence shown here is derived from an EMBL/GenBank/DDBJ whole genome shotgun (WGS) entry which is preliminary data.</text>
</comment>
<gene>
    <name evidence="3" type="ORF">LARSCL_LOCUS18316</name>
</gene>
<dbReference type="GO" id="GO:0035006">
    <property type="term" value="P:melanization defense response"/>
    <property type="evidence" value="ECO:0007669"/>
    <property type="project" value="UniProtKB-ARBA"/>
</dbReference>
<dbReference type="InterPro" id="IPR001806">
    <property type="entry name" value="Small_GTPase"/>
</dbReference>
<dbReference type="GO" id="GO:0035099">
    <property type="term" value="P:hemocyte migration"/>
    <property type="evidence" value="ECO:0007669"/>
    <property type="project" value="UniProtKB-ARBA"/>
</dbReference>
<dbReference type="Gene3D" id="3.40.50.300">
    <property type="entry name" value="P-loop containing nucleotide triphosphate hydrolases"/>
    <property type="match status" value="1"/>
</dbReference>
<keyword evidence="2" id="KW-0342">GTP-binding</keyword>
<dbReference type="GO" id="GO:0005525">
    <property type="term" value="F:GTP binding"/>
    <property type="evidence" value="ECO:0007669"/>
    <property type="project" value="UniProtKB-KW"/>
</dbReference>
<dbReference type="Proteomes" id="UP001497382">
    <property type="component" value="Unassembled WGS sequence"/>
</dbReference>
<evidence type="ECO:0000256" key="1">
    <source>
        <dbReference type="ARBA" id="ARBA00022741"/>
    </source>
</evidence>
<evidence type="ECO:0000313" key="4">
    <source>
        <dbReference type="Proteomes" id="UP001497382"/>
    </source>
</evidence>
<reference evidence="3 4" key="1">
    <citation type="submission" date="2024-04" db="EMBL/GenBank/DDBJ databases">
        <authorList>
            <person name="Rising A."/>
            <person name="Reimegard J."/>
            <person name="Sonavane S."/>
            <person name="Akerstrom W."/>
            <person name="Nylinder S."/>
            <person name="Hedman E."/>
            <person name="Kallberg Y."/>
        </authorList>
    </citation>
    <scope>NUCLEOTIDE SEQUENCE [LARGE SCALE GENOMIC DNA]</scope>
</reference>
<keyword evidence="1" id="KW-0547">Nucleotide-binding</keyword>